<feature type="region of interest" description="Disordered" evidence="1">
    <location>
        <begin position="166"/>
        <end position="226"/>
    </location>
</feature>
<dbReference type="AlphaFoldDB" id="A0AAW4PMY0"/>
<dbReference type="RefSeq" id="WP_220617508.1">
    <property type="nucleotide sequence ID" value="NZ_RKLR01000002.1"/>
</dbReference>
<name>A0AAW4PMY0_9EURY</name>
<gene>
    <name evidence="2" type="ORF">EGH21_05655</name>
</gene>
<evidence type="ECO:0000313" key="3">
    <source>
        <dbReference type="Proteomes" id="UP001430377"/>
    </source>
</evidence>
<feature type="region of interest" description="Disordered" evidence="1">
    <location>
        <begin position="35"/>
        <end position="59"/>
    </location>
</feature>
<dbReference type="Proteomes" id="UP001430377">
    <property type="component" value="Unassembled WGS sequence"/>
</dbReference>
<organism evidence="2 3">
    <name type="scientific">Haloarcula rubra</name>
    <dbReference type="NCBI Taxonomy" id="2487747"/>
    <lineage>
        <taxon>Archaea</taxon>
        <taxon>Methanobacteriati</taxon>
        <taxon>Methanobacteriota</taxon>
        <taxon>Stenosarchaea group</taxon>
        <taxon>Halobacteria</taxon>
        <taxon>Halobacteriales</taxon>
        <taxon>Haloarculaceae</taxon>
        <taxon>Haloarcula</taxon>
    </lineage>
</organism>
<feature type="compositionally biased region" description="Gly residues" evidence="1">
    <location>
        <begin position="168"/>
        <end position="226"/>
    </location>
</feature>
<sequence length="296" mass="30362">MGTQYPTITRREMLALAAGTSLAGCSGLLPTTRESATGAANQQESPTDAGADDDGTDRTGETVRAFVGSYHWGYFLLDADGTEVDRLTLSPGDELRLTLFNVEADDAVAELPRAVRAGVPSSEQRARRNEQVIPVPRGTSLEALHEAAEAAYPDHSLAIVSDEFLRTGGRGQGEPGQGPQGPGGGPYGPGSGPWGGHHGPHGPGGGQGPGGGYGPGGGPYGPGQGPMGPGGCWGPAFAGTLAPTTYLWHHSTVPAEMGFVVDTTGSFGFACTVYCGYGHPYMAEPGRVVVRAENDD</sequence>
<protein>
    <submittedName>
        <fullName evidence="2">Uncharacterized protein</fullName>
    </submittedName>
</protein>
<evidence type="ECO:0000313" key="2">
    <source>
        <dbReference type="EMBL" id="MBX0322510.1"/>
    </source>
</evidence>
<reference evidence="2 3" key="1">
    <citation type="submission" date="2021-06" db="EMBL/GenBank/DDBJ databases">
        <title>Halomicroarcula sp. a new haloarchaeum isolated from saline soil.</title>
        <authorList>
            <person name="Duran-Viseras A."/>
            <person name="Sanchez-Porro C."/>
            <person name="Ventosa A."/>
        </authorList>
    </citation>
    <scope>NUCLEOTIDE SEQUENCE [LARGE SCALE GENOMIC DNA]</scope>
    <source>
        <strain evidence="2 3">F13</strain>
    </source>
</reference>
<comment type="caution">
    <text evidence="2">The sequence shown here is derived from an EMBL/GenBank/DDBJ whole genome shotgun (WGS) entry which is preliminary data.</text>
</comment>
<proteinExistence type="predicted"/>
<accession>A0AAW4PMY0</accession>
<keyword evidence="3" id="KW-1185">Reference proteome</keyword>
<feature type="compositionally biased region" description="Polar residues" evidence="1">
    <location>
        <begin position="35"/>
        <end position="46"/>
    </location>
</feature>
<evidence type="ECO:0000256" key="1">
    <source>
        <dbReference type="SAM" id="MobiDB-lite"/>
    </source>
</evidence>
<dbReference type="EMBL" id="RKLR01000002">
    <property type="protein sequence ID" value="MBX0322510.1"/>
    <property type="molecule type" value="Genomic_DNA"/>
</dbReference>